<reference evidence="2 3" key="1">
    <citation type="submission" date="2023-11" db="EMBL/GenBank/DDBJ databases">
        <title>Plant-associative lifestyle of Vibrio porteresiae and its evolutionary dynamics.</title>
        <authorList>
            <person name="Rameshkumar N."/>
            <person name="Kirti K."/>
        </authorList>
    </citation>
    <scope>NUCLEOTIDE SEQUENCE [LARGE SCALE GENOMIC DNA]</scope>
    <source>
        <strain evidence="2 3">MSSRF30</strain>
    </source>
</reference>
<dbReference type="Proteomes" id="UP001304071">
    <property type="component" value="Chromosome 1"/>
</dbReference>
<gene>
    <name evidence="2" type="ORF">R8Z52_12025</name>
</gene>
<evidence type="ECO:0000256" key="1">
    <source>
        <dbReference type="SAM" id="SignalP"/>
    </source>
</evidence>
<dbReference type="RefSeq" id="WP_261892652.1">
    <property type="nucleotide sequence ID" value="NZ_AP024895.1"/>
</dbReference>
<proteinExistence type="predicted"/>
<feature type="chain" id="PRO_5045073133" description="Lipoprotein" evidence="1">
    <location>
        <begin position="24"/>
        <end position="149"/>
    </location>
</feature>
<organism evidence="2 3">
    <name type="scientific">Vibrio porteresiae DSM 19223</name>
    <dbReference type="NCBI Taxonomy" id="1123496"/>
    <lineage>
        <taxon>Bacteria</taxon>
        <taxon>Pseudomonadati</taxon>
        <taxon>Pseudomonadota</taxon>
        <taxon>Gammaproteobacteria</taxon>
        <taxon>Vibrionales</taxon>
        <taxon>Vibrionaceae</taxon>
        <taxon>Vibrio</taxon>
    </lineage>
</organism>
<name>A0ABZ0Q8U7_9VIBR</name>
<evidence type="ECO:0008006" key="4">
    <source>
        <dbReference type="Google" id="ProtNLM"/>
    </source>
</evidence>
<dbReference type="InterPro" id="IPR038483">
    <property type="entry name" value="YcfL-like_sf"/>
</dbReference>
<protein>
    <recommendedName>
        <fullName evidence="4">Lipoprotein</fullName>
    </recommendedName>
</protein>
<dbReference type="EMBL" id="CP138203">
    <property type="protein sequence ID" value="WPC72851.1"/>
    <property type="molecule type" value="Genomic_DNA"/>
</dbReference>
<evidence type="ECO:0000313" key="3">
    <source>
        <dbReference type="Proteomes" id="UP001304071"/>
    </source>
</evidence>
<accession>A0ABZ0Q8U7</accession>
<feature type="signal peptide" evidence="1">
    <location>
        <begin position="1"/>
        <end position="23"/>
    </location>
</feature>
<dbReference type="Gene3D" id="2.60.40.3230">
    <property type="match status" value="1"/>
</dbReference>
<sequence>MKRWIMAATLVMLMGCQSSVVHRADTQQQKDNYEQQIDKVVYIDHNLNRVEIGSMIPTSRSVVKVTTERFGSTQLAMGNLQAYAVIKNRTDYDLQLEVRVQFLDWEAIPLDDVTAWTRLYLPANGVGTFRESSLSQEAKHFMIEIREGR</sequence>
<dbReference type="PROSITE" id="PS51257">
    <property type="entry name" value="PROKAR_LIPOPROTEIN"/>
    <property type="match status" value="1"/>
</dbReference>
<evidence type="ECO:0000313" key="2">
    <source>
        <dbReference type="EMBL" id="WPC72851.1"/>
    </source>
</evidence>
<keyword evidence="3" id="KW-1185">Reference proteome</keyword>
<keyword evidence="1" id="KW-0732">Signal</keyword>